<dbReference type="AlphaFoldDB" id="A0A9D1WH44"/>
<reference evidence="3" key="2">
    <citation type="submission" date="2021-04" db="EMBL/GenBank/DDBJ databases">
        <authorList>
            <person name="Gilroy R."/>
        </authorList>
    </citation>
    <scope>NUCLEOTIDE SEQUENCE</scope>
    <source>
        <strain evidence="3">ChiSjej1B19-8411</strain>
    </source>
</reference>
<sequence>MEELARLLAVAFDFAMGYFFYRTISCIMRPRKPVILRILAWLLCVMIPSVVIQPMDSVNITVILLLFLGMNFLLFEGKWYVKLSVVMLLYPICTAVNFLNYNLGTILFFTFTDGSQLLNAWFSSLSEGLLLLFWLLFYRLTRERFSRISELLDQRSWLFLDIICLASLTAVFSLTVFTPSIQPWAYPCMLACIVTNFGSIYLASYLADTILADMERKNLRLQKDYYEELEKNQLTIRRMRHDMNNHFAVLEGMVEKGETAGALEYMEQLTGHMASGNRPFCKNSIINTVLNAKYNLAVEKQIDCFFHISIDGIMSIDDISLCAIFANTLDNAIEACVKVAEPSARKISVKARYTENGYFSYEIVNSKANLIRKKKGVLLTDKEDSRSHGLGLSSVRAAVEKYHGTLDISYTEEEFRLVVLMSA</sequence>
<dbReference type="InterPro" id="IPR032834">
    <property type="entry name" value="NatK-like_C"/>
</dbReference>
<organism evidence="3 4">
    <name type="scientific">Candidatus Blautia gallistercoris</name>
    <dbReference type="NCBI Taxonomy" id="2838490"/>
    <lineage>
        <taxon>Bacteria</taxon>
        <taxon>Bacillati</taxon>
        <taxon>Bacillota</taxon>
        <taxon>Clostridia</taxon>
        <taxon>Lachnospirales</taxon>
        <taxon>Lachnospiraceae</taxon>
        <taxon>Blautia</taxon>
    </lineage>
</organism>
<protein>
    <submittedName>
        <fullName evidence="3">GHKL domain-containing protein</fullName>
    </submittedName>
</protein>
<feature type="transmembrane region" description="Helical" evidence="1">
    <location>
        <begin position="34"/>
        <end position="52"/>
    </location>
</feature>
<keyword evidence="1" id="KW-1133">Transmembrane helix</keyword>
<feature type="transmembrane region" description="Helical" evidence="1">
    <location>
        <begin position="117"/>
        <end position="137"/>
    </location>
</feature>
<proteinExistence type="predicted"/>
<dbReference type="EMBL" id="DXEX01000092">
    <property type="protein sequence ID" value="HIX58864.1"/>
    <property type="molecule type" value="Genomic_DNA"/>
</dbReference>
<reference evidence="3" key="1">
    <citation type="journal article" date="2021" name="PeerJ">
        <title>Extensive microbial diversity within the chicken gut microbiome revealed by metagenomics and culture.</title>
        <authorList>
            <person name="Gilroy R."/>
            <person name="Ravi A."/>
            <person name="Getino M."/>
            <person name="Pursley I."/>
            <person name="Horton D.L."/>
            <person name="Alikhan N.F."/>
            <person name="Baker D."/>
            <person name="Gharbi K."/>
            <person name="Hall N."/>
            <person name="Watson M."/>
            <person name="Adriaenssens E.M."/>
            <person name="Foster-Nyarko E."/>
            <person name="Jarju S."/>
            <person name="Secka A."/>
            <person name="Antonio M."/>
            <person name="Oren A."/>
            <person name="Chaudhuri R.R."/>
            <person name="La Ragione R."/>
            <person name="Hildebrand F."/>
            <person name="Pallen M.J."/>
        </authorList>
    </citation>
    <scope>NUCLEOTIDE SEQUENCE</scope>
    <source>
        <strain evidence="3">ChiSjej1B19-8411</strain>
    </source>
</reference>
<evidence type="ECO:0000313" key="3">
    <source>
        <dbReference type="EMBL" id="HIX58864.1"/>
    </source>
</evidence>
<evidence type="ECO:0000313" key="4">
    <source>
        <dbReference type="Proteomes" id="UP000886817"/>
    </source>
</evidence>
<dbReference type="SUPFAM" id="SSF55874">
    <property type="entry name" value="ATPase domain of HSP90 chaperone/DNA topoisomerase II/histidine kinase"/>
    <property type="match status" value="1"/>
</dbReference>
<evidence type="ECO:0000259" key="2">
    <source>
        <dbReference type="Pfam" id="PF14501"/>
    </source>
</evidence>
<accession>A0A9D1WH44</accession>
<feature type="domain" description="Sensor histidine kinase NatK-like C-terminal" evidence="2">
    <location>
        <begin position="319"/>
        <end position="421"/>
    </location>
</feature>
<dbReference type="Gene3D" id="1.10.287.130">
    <property type="match status" value="1"/>
</dbReference>
<dbReference type="Gene3D" id="3.30.565.10">
    <property type="entry name" value="Histidine kinase-like ATPase, C-terminal domain"/>
    <property type="match status" value="1"/>
</dbReference>
<dbReference type="GO" id="GO:0042802">
    <property type="term" value="F:identical protein binding"/>
    <property type="evidence" value="ECO:0007669"/>
    <property type="project" value="TreeGrafter"/>
</dbReference>
<comment type="caution">
    <text evidence="3">The sequence shown here is derived from an EMBL/GenBank/DDBJ whole genome shotgun (WGS) entry which is preliminary data.</text>
</comment>
<dbReference type="Proteomes" id="UP000886817">
    <property type="component" value="Unassembled WGS sequence"/>
</dbReference>
<feature type="transmembrane region" description="Helical" evidence="1">
    <location>
        <begin position="6"/>
        <end position="22"/>
    </location>
</feature>
<name>A0A9D1WH44_9FIRM</name>
<dbReference type="PANTHER" id="PTHR40448:SF1">
    <property type="entry name" value="TWO-COMPONENT SENSOR HISTIDINE KINASE"/>
    <property type="match status" value="1"/>
</dbReference>
<dbReference type="InterPro" id="IPR036890">
    <property type="entry name" value="HATPase_C_sf"/>
</dbReference>
<dbReference type="CDD" id="cd16935">
    <property type="entry name" value="HATPase_AgrC-ComD-like"/>
    <property type="match status" value="1"/>
</dbReference>
<feature type="transmembrane region" description="Helical" evidence="1">
    <location>
        <begin position="87"/>
        <end position="111"/>
    </location>
</feature>
<keyword evidence="1" id="KW-0472">Membrane</keyword>
<feature type="transmembrane region" description="Helical" evidence="1">
    <location>
        <begin position="158"/>
        <end position="178"/>
    </location>
</feature>
<dbReference type="PANTHER" id="PTHR40448">
    <property type="entry name" value="TWO-COMPONENT SENSOR HISTIDINE KINASE"/>
    <property type="match status" value="1"/>
</dbReference>
<feature type="transmembrane region" description="Helical" evidence="1">
    <location>
        <begin position="184"/>
        <end position="207"/>
    </location>
</feature>
<dbReference type="Pfam" id="PF14501">
    <property type="entry name" value="HATPase_c_5"/>
    <property type="match status" value="1"/>
</dbReference>
<evidence type="ECO:0000256" key="1">
    <source>
        <dbReference type="SAM" id="Phobius"/>
    </source>
</evidence>
<gene>
    <name evidence="3" type="ORF">IAA45_04005</name>
</gene>
<feature type="transmembrane region" description="Helical" evidence="1">
    <location>
        <begin position="58"/>
        <end position="75"/>
    </location>
</feature>
<keyword evidence="1" id="KW-0812">Transmembrane</keyword>